<dbReference type="OrthoDB" id="4227485at2759"/>
<evidence type="ECO:0000313" key="2">
    <source>
        <dbReference type="Proteomes" id="UP000824998"/>
    </source>
</evidence>
<organism evidence="1 2">
    <name type="scientific">Amylocarpus encephaloides</name>
    <dbReference type="NCBI Taxonomy" id="45428"/>
    <lineage>
        <taxon>Eukaryota</taxon>
        <taxon>Fungi</taxon>
        <taxon>Dikarya</taxon>
        <taxon>Ascomycota</taxon>
        <taxon>Pezizomycotina</taxon>
        <taxon>Leotiomycetes</taxon>
        <taxon>Helotiales</taxon>
        <taxon>Helotiales incertae sedis</taxon>
        <taxon>Amylocarpus</taxon>
    </lineage>
</organism>
<sequence>MQQSQVESSALEAERRLRYQGSARISLDVLQFGWDQQRELDPGHVEFLKKCFRNKDYERLPAENHVPAIIGQQQLANAMRDSGVSVQQLLAAGPLNSYPRLEFPTGVKLECLHGLHRIKAGREFLLPTEKWWIVDLYPPDLNTNLRLWLKSRLRGIRPKSLNTLYKHEDLTDGFDALLDIPGLWHDMKLSTIYKLFLLRCNKEILHYLQHIKTVWSGLVQGNRDAMSRINKATVQALQRRAPRASTTDTRILQSQLRAGEIFHAFNDKDCVNCVKRLTALSLGHSLSNAMKQRFTSVNQRQGQLKIQVAEDKFIYRQGTPEDQVDLGYRQIHAFAMRNWPYMPKEPEIEDPQMKPPTKANLAILRRFASLAAELGFKSDQITDLQHKEAMSHPSLSGNQCTWHSLVNR</sequence>
<dbReference type="InterPro" id="IPR022198">
    <property type="entry name" value="DUF3723"/>
</dbReference>
<accession>A0A9P8C0G2</accession>
<comment type="caution">
    <text evidence="1">The sequence shown here is derived from an EMBL/GenBank/DDBJ whole genome shotgun (WGS) entry which is preliminary data.</text>
</comment>
<dbReference type="Pfam" id="PF12520">
    <property type="entry name" value="DUF3723"/>
    <property type="match status" value="3"/>
</dbReference>
<keyword evidence="2" id="KW-1185">Reference proteome</keyword>
<dbReference type="Proteomes" id="UP000824998">
    <property type="component" value="Unassembled WGS sequence"/>
</dbReference>
<proteinExistence type="predicted"/>
<evidence type="ECO:0000313" key="1">
    <source>
        <dbReference type="EMBL" id="KAG9229169.1"/>
    </source>
</evidence>
<reference evidence="1" key="1">
    <citation type="journal article" date="2021" name="IMA Fungus">
        <title>Genomic characterization of three marine fungi, including Emericellopsis atlantica sp. nov. with signatures of a generalist lifestyle and marine biomass degradation.</title>
        <authorList>
            <person name="Hagestad O.C."/>
            <person name="Hou L."/>
            <person name="Andersen J.H."/>
            <person name="Hansen E.H."/>
            <person name="Altermark B."/>
            <person name="Li C."/>
            <person name="Kuhnert E."/>
            <person name="Cox R.J."/>
            <person name="Crous P.W."/>
            <person name="Spatafora J.W."/>
            <person name="Lail K."/>
            <person name="Amirebrahimi M."/>
            <person name="Lipzen A."/>
            <person name="Pangilinan J."/>
            <person name="Andreopoulos W."/>
            <person name="Hayes R.D."/>
            <person name="Ng V."/>
            <person name="Grigoriev I.V."/>
            <person name="Jackson S.A."/>
            <person name="Sutton T.D.S."/>
            <person name="Dobson A.D.W."/>
            <person name="Rama T."/>
        </authorList>
    </citation>
    <scope>NUCLEOTIDE SEQUENCE</scope>
    <source>
        <strain evidence="1">TRa018bII</strain>
    </source>
</reference>
<dbReference type="AlphaFoldDB" id="A0A9P8C0G2"/>
<dbReference type="EMBL" id="MU251805">
    <property type="protein sequence ID" value="KAG9229169.1"/>
    <property type="molecule type" value="Genomic_DNA"/>
</dbReference>
<protein>
    <submittedName>
        <fullName evidence="1">Uncharacterized protein</fullName>
    </submittedName>
</protein>
<gene>
    <name evidence="1" type="ORF">BJ875DRAFT_508093</name>
</gene>
<name>A0A9P8C0G2_9HELO</name>